<evidence type="ECO:0000256" key="4">
    <source>
        <dbReference type="ARBA" id="ARBA00022496"/>
    </source>
</evidence>
<evidence type="ECO:0000256" key="8">
    <source>
        <dbReference type="ARBA" id="ARBA00023077"/>
    </source>
</evidence>
<feature type="domain" description="TonB-dependent receptor plug" evidence="15">
    <location>
        <begin position="53"/>
        <end position="160"/>
    </location>
</feature>
<dbReference type="Proteomes" id="UP001467690">
    <property type="component" value="Unassembled WGS sequence"/>
</dbReference>
<evidence type="ECO:0000313" key="17">
    <source>
        <dbReference type="Proteomes" id="UP001467690"/>
    </source>
</evidence>
<accession>A0ABV1RFJ3</accession>
<reference evidence="16 17" key="1">
    <citation type="submission" date="2024-06" db="EMBL/GenBank/DDBJ databases">
        <authorList>
            <person name="Chen R.Y."/>
        </authorList>
    </citation>
    <scope>NUCLEOTIDE SEQUENCE [LARGE SCALE GENOMIC DNA]</scope>
    <source>
        <strain evidence="16 17">D2</strain>
    </source>
</reference>
<evidence type="ECO:0000256" key="3">
    <source>
        <dbReference type="ARBA" id="ARBA00022452"/>
    </source>
</evidence>
<proteinExistence type="inferred from homology"/>
<evidence type="ECO:0000256" key="2">
    <source>
        <dbReference type="ARBA" id="ARBA00022448"/>
    </source>
</evidence>
<evidence type="ECO:0000256" key="7">
    <source>
        <dbReference type="ARBA" id="ARBA00023065"/>
    </source>
</evidence>
<feature type="domain" description="TonB-dependent receptor-like beta-barrel" evidence="14">
    <location>
        <begin position="271"/>
        <end position="745"/>
    </location>
</feature>
<dbReference type="PROSITE" id="PS52016">
    <property type="entry name" value="TONB_DEPENDENT_REC_3"/>
    <property type="match status" value="1"/>
</dbReference>
<comment type="caution">
    <text evidence="16">The sequence shown here is derived from an EMBL/GenBank/DDBJ whole genome shotgun (WGS) entry which is preliminary data.</text>
</comment>
<name>A0ABV1RFJ3_9ALTE</name>
<keyword evidence="9 11" id="KW-0472">Membrane</keyword>
<keyword evidence="13" id="KW-0732">Signal</keyword>
<dbReference type="RefSeq" id="WP_350401267.1">
    <property type="nucleotide sequence ID" value="NZ_JBELOE010000143.1"/>
</dbReference>
<keyword evidence="8 12" id="KW-0798">TonB box</keyword>
<dbReference type="InterPro" id="IPR012910">
    <property type="entry name" value="Plug_dom"/>
</dbReference>
<evidence type="ECO:0000259" key="14">
    <source>
        <dbReference type="Pfam" id="PF00593"/>
    </source>
</evidence>
<evidence type="ECO:0000256" key="10">
    <source>
        <dbReference type="ARBA" id="ARBA00023237"/>
    </source>
</evidence>
<dbReference type="InterPro" id="IPR039426">
    <property type="entry name" value="TonB-dep_rcpt-like"/>
</dbReference>
<keyword evidence="16" id="KW-0675">Receptor</keyword>
<keyword evidence="10 11" id="KW-0998">Cell outer membrane</keyword>
<evidence type="ECO:0000256" key="6">
    <source>
        <dbReference type="ARBA" id="ARBA00023004"/>
    </source>
</evidence>
<comment type="similarity">
    <text evidence="11 12">Belongs to the TonB-dependent receptor family.</text>
</comment>
<evidence type="ECO:0000256" key="9">
    <source>
        <dbReference type="ARBA" id="ARBA00023136"/>
    </source>
</evidence>
<keyword evidence="6" id="KW-0408">Iron</keyword>
<dbReference type="Pfam" id="PF07715">
    <property type="entry name" value="Plug"/>
    <property type="match status" value="1"/>
</dbReference>
<dbReference type="Pfam" id="PF00593">
    <property type="entry name" value="TonB_dep_Rec_b-barrel"/>
    <property type="match status" value="1"/>
</dbReference>
<organism evidence="16 17">
    <name type="scientific">Catenovulum sediminis</name>
    <dbReference type="NCBI Taxonomy" id="1740262"/>
    <lineage>
        <taxon>Bacteria</taxon>
        <taxon>Pseudomonadati</taxon>
        <taxon>Pseudomonadota</taxon>
        <taxon>Gammaproteobacteria</taxon>
        <taxon>Alteromonadales</taxon>
        <taxon>Alteromonadaceae</taxon>
        <taxon>Catenovulum</taxon>
    </lineage>
</organism>
<sequence length="784" mass="88113">MNSLKPTQVIGSIVYFLMSVPLNAAENIAQTKQSETIFEVIEVNAQKNRQNPQEVSVSLSALSNDAIQTLGYDNAAQIANQIPGVNISDIAGTPNNILISIRGASQNDFADHNESPNAVYVDEVYISALGGIGSQLYDLQQIEILRGPQGTLFGRNATGGLVHLITQKPSQNLSGYLEAEVGSFNRQLIEGAIGGGNSTIAARIAGQILKQDGYIKNRIGEDMISADRLAIRGQVLVTPHEDFNILFATSLNQTNDKPGSTYEHRAAYVKAQDHNRGHYLNAQDNLYDTCAGCDMFGYKDPDGFDVWSSDIDRTDSKTERDMWQHTIKLSWQMREFEFISLSDYQSLEKTYEEDCDGSPNPVCGFGTYQDSNQFSHEFRLSEQTGAFRWLLGANYLKITGDYENHLWVEIADYYPSSVYSLTTESKALFGQLEYDIHHNLVFTLGARITKDSRDMAYTNRLLAEGDRHSPAKNILLQYDDQRIFDRLTEQTECQQMGGQYTEDELTADFGGICDKTGIIDRSSGESFWSYKTALNYHPKDNMMWYASYSRGVKGGGYSAPFEAILKVEQLPYQHEIIDNYEIGFKSWLANHTLRLNSAVFYADYNDYQAFDLQGLTQVITNQQAYLRGAELEALWLPADSWSLNIGIALLDANMQDYILPDGSTMDTKLPQAPAYTFNAMLQKSWQISRAADIRASLDYSLTDEQYYSLANHPTTYENGYQVFNARLTYEQYHAGWSASFWLKNISNEKYATYGFDASGVFGYSFLSYAPPRTAGINFTYQFGI</sequence>
<evidence type="ECO:0000256" key="1">
    <source>
        <dbReference type="ARBA" id="ARBA00004571"/>
    </source>
</evidence>
<comment type="subcellular location">
    <subcellularLocation>
        <location evidence="1 11">Cell outer membrane</location>
        <topology evidence="1 11">Multi-pass membrane protein</topology>
    </subcellularLocation>
</comment>
<dbReference type="SUPFAM" id="SSF56935">
    <property type="entry name" value="Porins"/>
    <property type="match status" value="1"/>
</dbReference>
<evidence type="ECO:0000256" key="11">
    <source>
        <dbReference type="PROSITE-ProRule" id="PRU01360"/>
    </source>
</evidence>
<keyword evidence="7" id="KW-0406">Ion transport</keyword>
<keyword evidence="17" id="KW-1185">Reference proteome</keyword>
<dbReference type="PANTHER" id="PTHR32552">
    <property type="entry name" value="FERRICHROME IRON RECEPTOR-RELATED"/>
    <property type="match status" value="1"/>
</dbReference>
<evidence type="ECO:0000256" key="5">
    <source>
        <dbReference type="ARBA" id="ARBA00022692"/>
    </source>
</evidence>
<keyword evidence="4" id="KW-0410">Iron transport</keyword>
<feature type="signal peptide" evidence="13">
    <location>
        <begin position="1"/>
        <end position="24"/>
    </location>
</feature>
<dbReference type="EMBL" id="JBELOE010000143">
    <property type="protein sequence ID" value="MER2491680.1"/>
    <property type="molecule type" value="Genomic_DNA"/>
</dbReference>
<dbReference type="Gene3D" id="2.40.170.20">
    <property type="entry name" value="TonB-dependent receptor, beta-barrel domain"/>
    <property type="match status" value="2"/>
</dbReference>
<keyword evidence="5 11" id="KW-0812">Transmembrane</keyword>
<evidence type="ECO:0000259" key="15">
    <source>
        <dbReference type="Pfam" id="PF07715"/>
    </source>
</evidence>
<evidence type="ECO:0000256" key="13">
    <source>
        <dbReference type="SAM" id="SignalP"/>
    </source>
</evidence>
<gene>
    <name evidence="16" type="ORF">ABS311_07270</name>
</gene>
<protein>
    <submittedName>
        <fullName evidence="16">TonB-dependent receptor</fullName>
    </submittedName>
</protein>
<evidence type="ECO:0000313" key="16">
    <source>
        <dbReference type="EMBL" id="MER2491680.1"/>
    </source>
</evidence>
<dbReference type="InterPro" id="IPR036942">
    <property type="entry name" value="Beta-barrel_TonB_sf"/>
</dbReference>
<dbReference type="InterPro" id="IPR000531">
    <property type="entry name" value="Beta-barrel_TonB"/>
</dbReference>
<keyword evidence="3 11" id="KW-1134">Transmembrane beta strand</keyword>
<dbReference type="PANTHER" id="PTHR32552:SF81">
    <property type="entry name" value="TONB-DEPENDENT OUTER MEMBRANE RECEPTOR"/>
    <property type="match status" value="1"/>
</dbReference>
<evidence type="ECO:0000256" key="12">
    <source>
        <dbReference type="RuleBase" id="RU003357"/>
    </source>
</evidence>
<keyword evidence="2 11" id="KW-0813">Transport</keyword>
<feature type="chain" id="PRO_5046474875" evidence="13">
    <location>
        <begin position="25"/>
        <end position="784"/>
    </location>
</feature>